<dbReference type="InterPro" id="IPR036388">
    <property type="entry name" value="WH-like_DNA-bd_sf"/>
</dbReference>
<dbReference type="Proteomes" id="UP001269819">
    <property type="component" value="Unassembled WGS sequence"/>
</dbReference>
<keyword evidence="3" id="KW-0238">DNA-binding</keyword>
<dbReference type="Gene3D" id="3.40.190.290">
    <property type="match status" value="1"/>
</dbReference>
<dbReference type="Pfam" id="PF03466">
    <property type="entry name" value="LysR_substrate"/>
    <property type="match status" value="1"/>
</dbReference>
<dbReference type="PANTHER" id="PTHR30537:SF72">
    <property type="entry name" value="LYSR FAMILY TRANSCRIPTIONAL REGULATOR"/>
    <property type="match status" value="1"/>
</dbReference>
<dbReference type="PROSITE" id="PS50931">
    <property type="entry name" value="HTH_LYSR"/>
    <property type="match status" value="1"/>
</dbReference>
<evidence type="ECO:0000256" key="2">
    <source>
        <dbReference type="ARBA" id="ARBA00023015"/>
    </source>
</evidence>
<accession>A0ABU3VUQ2</accession>
<dbReference type="RefSeq" id="WP_316972843.1">
    <property type="nucleotide sequence ID" value="NZ_JAWIIJ010000002.1"/>
</dbReference>
<organism evidence="6 7">
    <name type="scientific">Marinobacter xestospongiae</name>
    <dbReference type="NCBI Taxonomy" id="994319"/>
    <lineage>
        <taxon>Bacteria</taxon>
        <taxon>Pseudomonadati</taxon>
        <taxon>Pseudomonadota</taxon>
        <taxon>Gammaproteobacteria</taxon>
        <taxon>Pseudomonadales</taxon>
        <taxon>Marinobacteraceae</taxon>
        <taxon>Marinobacter</taxon>
    </lineage>
</organism>
<dbReference type="SUPFAM" id="SSF46785">
    <property type="entry name" value="Winged helix' DNA-binding domain"/>
    <property type="match status" value="1"/>
</dbReference>
<evidence type="ECO:0000313" key="6">
    <source>
        <dbReference type="EMBL" id="MDV2077992.1"/>
    </source>
</evidence>
<evidence type="ECO:0000256" key="3">
    <source>
        <dbReference type="ARBA" id="ARBA00023125"/>
    </source>
</evidence>
<gene>
    <name evidence="6" type="ORF">RYS15_04825</name>
</gene>
<name>A0ABU3VUQ2_9GAMM</name>
<dbReference type="CDD" id="cd08422">
    <property type="entry name" value="PBP2_CrgA_like"/>
    <property type="match status" value="1"/>
</dbReference>
<comment type="caution">
    <text evidence="6">The sequence shown here is derived from an EMBL/GenBank/DDBJ whole genome shotgun (WGS) entry which is preliminary data.</text>
</comment>
<keyword evidence="2" id="KW-0805">Transcription regulation</keyword>
<dbReference type="InterPro" id="IPR005119">
    <property type="entry name" value="LysR_subst-bd"/>
</dbReference>
<evidence type="ECO:0000256" key="4">
    <source>
        <dbReference type="ARBA" id="ARBA00023163"/>
    </source>
</evidence>
<evidence type="ECO:0000313" key="7">
    <source>
        <dbReference type="Proteomes" id="UP001269819"/>
    </source>
</evidence>
<reference evidence="6 7" key="1">
    <citation type="submission" date="2023-10" db="EMBL/GenBank/DDBJ databases">
        <title>Characteristics and mechanism of a salt-tolerant marine origin heterotrophic nitrifying- aerobic denitrifying bacteria Marinobacter xestospongiae HN1.</title>
        <authorList>
            <person name="Qi R."/>
        </authorList>
    </citation>
    <scope>NUCLEOTIDE SEQUENCE [LARGE SCALE GENOMIC DNA]</scope>
    <source>
        <strain evidence="6 7">HN1</strain>
    </source>
</reference>
<dbReference type="Gene3D" id="1.10.10.10">
    <property type="entry name" value="Winged helix-like DNA-binding domain superfamily/Winged helix DNA-binding domain"/>
    <property type="match status" value="1"/>
</dbReference>
<proteinExistence type="inferred from homology"/>
<dbReference type="PANTHER" id="PTHR30537">
    <property type="entry name" value="HTH-TYPE TRANSCRIPTIONAL REGULATOR"/>
    <property type="match status" value="1"/>
</dbReference>
<dbReference type="InterPro" id="IPR036390">
    <property type="entry name" value="WH_DNA-bd_sf"/>
</dbReference>
<keyword evidence="7" id="KW-1185">Reference proteome</keyword>
<dbReference type="InterPro" id="IPR058163">
    <property type="entry name" value="LysR-type_TF_proteobact-type"/>
</dbReference>
<dbReference type="Pfam" id="PF00126">
    <property type="entry name" value="HTH_1"/>
    <property type="match status" value="1"/>
</dbReference>
<keyword evidence="4" id="KW-0804">Transcription</keyword>
<comment type="similarity">
    <text evidence="1">Belongs to the LysR transcriptional regulatory family.</text>
</comment>
<feature type="domain" description="HTH lysR-type" evidence="5">
    <location>
        <begin position="1"/>
        <end position="59"/>
    </location>
</feature>
<evidence type="ECO:0000256" key="1">
    <source>
        <dbReference type="ARBA" id="ARBA00009437"/>
    </source>
</evidence>
<evidence type="ECO:0000259" key="5">
    <source>
        <dbReference type="PROSITE" id="PS50931"/>
    </source>
</evidence>
<protein>
    <submittedName>
        <fullName evidence="6">LysR family transcriptional regulator</fullName>
    </submittedName>
</protein>
<dbReference type="InterPro" id="IPR000847">
    <property type="entry name" value="LysR_HTH_N"/>
</dbReference>
<sequence length="311" mass="34545">MDKLNLIRLFLTVVDRGSFAAAAAVQGLSPSTVSKAIARLEEDLRLLLFHRTTRQLTLTVAGQNYAKTVRQLVSELDQCEKDLGRQNDSPSGRLRVNVPVSYGRRYVVPMLSGFRECFPDIELDVRFDDSYVDMIEQGIDVSIRSGTLAESGLIARQLSPVDFLICGSPAYLGATRTIATSDFGRHPWVRFRFQQTGRVLPVMVPGEEESRLLDPGRQFVVDDGEALAELCAAGAGLTQVPHFIARDWLAGGEIVPVAPAYRPPGFGVWVVYPEREYLPQKIRVFIEWLEKYVGGQGESAYHTWAENLGVS</sequence>
<dbReference type="EMBL" id="JAWIIJ010000002">
    <property type="protein sequence ID" value="MDV2077992.1"/>
    <property type="molecule type" value="Genomic_DNA"/>
</dbReference>
<dbReference type="SUPFAM" id="SSF53850">
    <property type="entry name" value="Periplasmic binding protein-like II"/>
    <property type="match status" value="1"/>
</dbReference>